<name>A0A914W8P4_9BILA</name>
<protein>
    <submittedName>
        <fullName evidence="5">Cullin protein neddylation domain-containing protein</fullName>
    </submittedName>
</protein>
<dbReference type="Proteomes" id="UP000887566">
    <property type="component" value="Unplaced"/>
</dbReference>
<sequence>MFTSIFDFHIYQRDKKPNVDLSTAVLRTEIQQEQEQVSKEIMEDRKILIKAAIVRVMKMRNRLDNQQLFVEVSQQLISRFEPPASVFKICVELLIELEYMKLAEDEKDSYE</sequence>
<dbReference type="SUPFAM" id="SSF46785">
    <property type="entry name" value="Winged helix' DNA-binding domain"/>
    <property type="match status" value="1"/>
</dbReference>
<accession>A0A914W8P4</accession>
<organism evidence="4 5">
    <name type="scientific">Plectus sambesii</name>
    <dbReference type="NCBI Taxonomy" id="2011161"/>
    <lineage>
        <taxon>Eukaryota</taxon>
        <taxon>Metazoa</taxon>
        <taxon>Ecdysozoa</taxon>
        <taxon>Nematoda</taxon>
        <taxon>Chromadorea</taxon>
        <taxon>Plectida</taxon>
        <taxon>Plectina</taxon>
        <taxon>Plectoidea</taxon>
        <taxon>Plectidae</taxon>
        <taxon>Plectus</taxon>
    </lineage>
</organism>
<dbReference type="SMART" id="SM00884">
    <property type="entry name" value="Cullin_Nedd8"/>
    <property type="match status" value="1"/>
</dbReference>
<dbReference type="InterPro" id="IPR036388">
    <property type="entry name" value="WH-like_DNA-bd_sf"/>
</dbReference>
<keyword evidence="4" id="KW-1185">Reference proteome</keyword>
<keyword evidence="2" id="KW-0832">Ubl conjugation</keyword>
<dbReference type="InterPro" id="IPR019559">
    <property type="entry name" value="Cullin_neddylation_domain"/>
</dbReference>
<dbReference type="InterPro" id="IPR045093">
    <property type="entry name" value="Cullin"/>
</dbReference>
<dbReference type="Gene3D" id="1.10.10.10">
    <property type="entry name" value="Winged helix-like DNA-binding domain superfamily/Winged helix DNA-binding domain"/>
    <property type="match status" value="1"/>
</dbReference>
<proteinExistence type="predicted"/>
<evidence type="ECO:0000259" key="3">
    <source>
        <dbReference type="SMART" id="SM00884"/>
    </source>
</evidence>
<dbReference type="InterPro" id="IPR036390">
    <property type="entry name" value="WH_DNA-bd_sf"/>
</dbReference>
<feature type="domain" description="Cullin neddylation" evidence="3">
    <location>
        <begin position="41"/>
        <end position="108"/>
    </location>
</feature>
<dbReference type="AlphaFoldDB" id="A0A914W8P4"/>
<dbReference type="WBParaSite" id="PSAMB.scaffold3337size18682.g21162.t1">
    <property type="protein sequence ID" value="PSAMB.scaffold3337size18682.g21162.t1"/>
    <property type="gene ID" value="PSAMB.scaffold3337size18682.g21162"/>
</dbReference>
<evidence type="ECO:0000313" key="4">
    <source>
        <dbReference type="Proteomes" id="UP000887566"/>
    </source>
</evidence>
<dbReference type="PANTHER" id="PTHR11932">
    <property type="entry name" value="CULLIN"/>
    <property type="match status" value="1"/>
</dbReference>
<dbReference type="FunFam" id="1.10.10.10:FF:000014">
    <property type="entry name" value="Cullin 1"/>
    <property type="match status" value="1"/>
</dbReference>
<evidence type="ECO:0000256" key="1">
    <source>
        <dbReference type="ARBA" id="ARBA00022499"/>
    </source>
</evidence>
<evidence type="ECO:0000256" key="2">
    <source>
        <dbReference type="ARBA" id="ARBA00022843"/>
    </source>
</evidence>
<evidence type="ECO:0000313" key="5">
    <source>
        <dbReference type="WBParaSite" id="PSAMB.scaffold3337size18682.g21162.t1"/>
    </source>
</evidence>
<keyword evidence="1" id="KW-1017">Isopeptide bond</keyword>
<reference evidence="5" key="1">
    <citation type="submission" date="2022-11" db="UniProtKB">
        <authorList>
            <consortium name="WormBaseParasite"/>
        </authorList>
    </citation>
    <scope>IDENTIFICATION</scope>
</reference>
<dbReference type="Pfam" id="PF10557">
    <property type="entry name" value="Cullin_Nedd8"/>
    <property type="match status" value="1"/>
</dbReference>